<comment type="caution">
    <text evidence="2">The sequence shown here is derived from an EMBL/GenBank/DDBJ whole genome shotgun (WGS) entry which is preliminary data.</text>
</comment>
<reference evidence="2 3" key="1">
    <citation type="submission" date="2014-12" db="EMBL/GenBank/DDBJ databases">
        <title>Genome assembly of Enhygromyxa salina DSM 15201.</title>
        <authorList>
            <person name="Sharma G."/>
            <person name="Subramanian S."/>
        </authorList>
    </citation>
    <scope>NUCLEOTIDE SEQUENCE [LARGE SCALE GENOMIC DNA]</scope>
    <source>
        <strain evidence="2 3">DSM 15201</strain>
    </source>
</reference>
<protein>
    <submittedName>
        <fullName evidence="2">Uncharacterized protein</fullName>
    </submittedName>
</protein>
<dbReference type="AlphaFoldDB" id="A0A0C1ZL85"/>
<evidence type="ECO:0000313" key="3">
    <source>
        <dbReference type="Proteomes" id="UP000031599"/>
    </source>
</evidence>
<gene>
    <name evidence="2" type="ORF">DB30_01403</name>
</gene>
<sequence length="75" mass="8277">MDMSPKARQERAEARADRVTRVDPGDDVSMPESGLGRIELAFALTRAAWSLTGKPWPSIPRAELSIRRVRAGDNS</sequence>
<evidence type="ECO:0000256" key="1">
    <source>
        <dbReference type="SAM" id="MobiDB-lite"/>
    </source>
</evidence>
<feature type="compositionally biased region" description="Basic and acidic residues" evidence="1">
    <location>
        <begin position="1"/>
        <end position="24"/>
    </location>
</feature>
<evidence type="ECO:0000313" key="2">
    <source>
        <dbReference type="EMBL" id="KIG18294.1"/>
    </source>
</evidence>
<proteinExistence type="predicted"/>
<accession>A0A0C1ZL85</accession>
<dbReference type="RefSeq" id="WP_146658189.1">
    <property type="nucleotide sequence ID" value="NZ_JMCC02000013.1"/>
</dbReference>
<organism evidence="2 3">
    <name type="scientific">Enhygromyxa salina</name>
    <dbReference type="NCBI Taxonomy" id="215803"/>
    <lineage>
        <taxon>Bacteria</taxon>
        <taxon>Pseudomonadati</taxon>
        <taxon>Myxococcota</taxon>
        <taxon>Polyangia</taxon>
        <taxon>Nannocystales</taxon>
        <taxon>Nannocystaceae</taxon>
        <taxon>Enhygromyxa</taxon>
    </lineage>
</organism>
<dbReference type="Proteomes" id="UP000031599">
    <property type="component" value="Unassembled WGS sequence"/>
</dbReference>
<dbReference type="EMBL" id="JMCC02000013">
    <property type="protein sequence ID" value="KIG18294.1"/>
    <property type="molecule type" value="Genomic_DNA"/>
</dbReference>
<name>A0A0C1ZL85_9BACT</name>
<feature type="region of interest" description="Disordered" evidence="1">
    <location>
        <begin position="1"/>
        <end position="32"/>
    </location>
</feature>